<reference evidence="2 3" key="1">
    <citation type="submission" date="2017-08" db="EMBL/GenBank/DDBJ databases">
        <authorList>
            <person name="de Groot N.N."/>
        </authorList>
    </citation>
    <scope>NUCLEOTIDE SEQUENCE [LARGE SCALE GENOMIC DNA]</scope>
    <source>
        <strain evidence="2 3">HM2</strain>
    </source>
</reference>
<dbReference type="InterPro" id="IPR004843">
    <property type="entry name" value="Calcineurin-like_PHP"/>
</dbReference>
<dbReference type="AlphaFoldDB" id="A0A380S6P9"/>
<dbReference type="GO" id="GO:0016787">
    <property type="term" value="F:hydrolase activity"/>
    <property type="evidence" value="ECO:0007669"/>
    <property type="project" value="InterPro"/>
</dbReference>
<organism evidence="2 3">
    <name type="scientific">Fibrobacter succinogenes</name>
    <name type="common">Bacteroides succinogenes</name>
    <dbReference type="NCBI Taxonomy" id="833"/>
    <lineage>
        <taxon>Bacteria</taxon>
        <taxon>Pseudomonadati</taxon>
        <taxon>Fibrobacterota</taxon>
        <taxon>Fibrobacteria</taxon>
        <taxon>Fibrobacterales</taxon>
        <taxon>Fibrobacteraceae</taxon>
        <taxon>Fibrobacter</taxon>
    </lineage>
</organism>
<proteinExistence type="predicted"/>
<sequence>MKRSERQLWICGDIHGELSALVRNTINRGISCADILVVGDFGAGFGRPNSMNVAYGKVHATLEKNDICIHTIRGNYDDPLFFDGLHDYERLHFLPDHRIIELCGKKIYPVGGAVSSDIDLVDPLTRKSRRMQNDALIRYGSSKRIWWPNEAPSLIAEGFSETADVVVSHEAPLSFEPPLVRADHMCDDTWLKIVESRKYLDFILSQVKPPLWFYGHYHSHYEGDLEFAAEQRTHYCCLDITEMVRVV</sequence>
<accession>A0A380S6P9</accession>
<evidence type="ECO:0000313" key="2">
    <source>
        <dbReference type="EMBL" id="SUQ24825.1"/>
    </source>
</evidence>
<dbReference type="SUPFAM" id="SSF56300">
    <property type="entry name" value="Metallo-dependent phosphatases"/>
    <property type="match status" value="1"/>
</dbReference>
<dbReference type="InterPro" id="IPR029052">
    <property type="entry name" value="Metallo-depent_PP-like"/>
</dbReference>
<evidence type="ECO:0000313" key="3">
    <source>
        <dbReference type="Proteomes" id="UP000255423"/>
    </source>
</evidence>
<dbReference type="Proteomes" id="UP000255423">
    <property type="component" value="Unassembled WGS sequence"/>
</dbReference>
<name>A0A380S6P9_FIBSU</name>
<dbReference type="Gene3D" id="3.60.21.10">
    <property type="match status" value="1"/>
</dbReference>
<gene>
    <name evidence="2" type="ORF">SAMN05661053_2239</name>
</gene>
<feature type="domain" description="Calcineurin-like phosphoesterase" evidence="1">
    <location>
        <begin position="8"/>
        <end position="219"/>
    </location>
</feature>
<dbReference type="EMBL" id="UHJL01000003">
    <property type="protein sequence ID" value="SUQ24825.1"/>
    <property type="molecule type" value="Genomic_DNA"/>
</dbReference>
<dbReference type="Pfam" id="PF00149">
    <property type="entry name" value="Metallophos"/>
    <property type="match status" value="1"/>
</dbReference>
<protein>
    <submittedName>
        <fullName evidence="2">Calcineurin-like phosphoesterase</fullName>
    </submittedName>
</protein>
<evidence type="ECO:0000259" key="1">
    <source>
        <dbReference type="Pfam" id="PF00149"/>
    </source>
</evidence>